<keyword evidence="2" id="KW-1185">Reference proteome</keyword>
<name>A1ZLB0_MICM2</name>
<dbReference type="AlphaFoldDB" id="A1ZLB0"/>
<reference evidence="1 2" key="1">
    <citation type="submission" date="2007-01" db="EMBL/GenBank/DDBJ databases">
        <authorList>
            <person name="Haygood M."/>
            <person name="Podell S."/>
            <person name="Anderson C."/>
            <person name="Hopkinson B."/>
            <person name="Roe K."/>
            <person name="Barbeau K."/>
            <person name="Gaasterland T."/>
            <person name="Ferriera S."/>
            <person name="Johnson J."/>
            <person name="Kravitz S."/>
            <person name="Beeson K."/>
            <person name="Sutton G."/>
            <person name="Rogers Y.-H."/>
            <person name="Friedman R."/>
            <person name="Frazier M."/>
            <person name="Venter J.C."/>
        </authorList>
    </citation>
    <scope>NUCLEOTIDE SEQUENCE [LARGE SCALE GENOMIC DNA]</scope>
    <source>
        <strain evidence="1 2">ATCC 23134</strain>
    </source>
</reference>
<protein>
    <submittedName>
        <fullName evidence="1">Uncharacterized protein</fullName>
    </submittedName>
</protein>
<evidence type="ECO:0000313" key="1">
    <source>
        <dbReference type="EMBL" id="EAY28664.1"/>
    </source>
</evidence>
<accession>A1ZLB0</accession>
<organism evidence="1 2">
    <name type="scientific">Microscilla marina ATCC 23134</name>
    <dbReference type="NCBI Taxonomy" id="313606"/>
    <lineage>
        <taxon>Bacteria</taxon>
        <taxon>Pseudomonadati</taxon>
        <taxon>Bacteroidota</taxon>
        <taxon>Cytophagia</taxon>
        <taxon>Cytophagales</taxon>
        <taxon>Microscillaceae</taxon>
        <taxon>Microscilla</taxon>
    </lineage>
</organism>
<evidence type="ECO:0000313" key="2">
    <source>
        <dbReference type="Proteomes" id="UP000004095"/>
    </source>
</evidence>
<dbReference type="EMBL" id="AAWS01000014">
    <property type="protein sequence ID" value="EAY28664.1"/>
    <property type="molecule type" value="Genomic_DNA"/>
</dbReference>
<comment type="caution">
    <text evidence="1">The sequence shown here is derived from an EMBL/GenBank/DDBJ whole genome shotgun (WGS) entry which is preliminary data.</text>
</comment>
<sequence>MAFTPPFAYQTTFNILQTTLNEDIKDSKAYLITAIKNLKAEVAKFGNGRDGLSRLKRAKLVQSTTQKVMQALYQIEKNNHQPQIVKQQVYQVMNAHVKWLNKEYEDLDKPHFTLPFDFPLKTPTLGQWVTHFFDTTTSASLKAWLAQQRLSLLHYQSQVLYFLGAFYPNIDISEAFPFNLAPSPITVTAPTSWVRVGDTYTADMFWITHWHYASLITKMYYNNKITGDGAVRFEVPPRGKQYWEAKFRYYTVDGKKDTTIVQKVYYEVK</sequence>
<gene>
    <name evidence="1" type="ORF">M23134_07762</name>
</gene>
<proteinExistence type="predicted"/>
<dbReference type="Proteomes" id="UP000004095">
    <property type="component" value="Unassembled WGS sequence"/>
</dbReference>